<proteinExistence type="predicted"/>
<dbReference type="InterPro" id="IPR032675">
    <property type="entry name" value="LRR_dom_sf"/>
</dbReference>
<feature type="region of interest" description="Disordered" evidence="1">
    <location>
        <begin position="1"/>
        <end position="35"/>
    </location>
</feature>
<name>A8N3A6_COPC7</name>
<reference evidence="2 3" key="1">
    <citation type="journal article" date="2010" name="Proc. Natl. Acad. Sci. U.S.A.">
        <title>Insights into evolution of multicellular fungi from the assembled chromosomes of the mushroom Coprinopsis cinerea (Coprinus cinereus).</title>
        <authorList>
            <person name="Stajich J.E."/>
            <person name="Wilke S.K."/>
            <person name="Ahren D."/>
            <person name="Au C.H."/>
            <person name="Birren B.W."/>
            <person name="Borodovsky M."/>
            <person name="Burns C."/>
            <person name="Canback B."/>
            <person name="Casselton L.A."/>
            <person name="Cheng C.K."/>
            <person name="Deng J."/>
            <person name="Dietrich F.S."/>
            <person name="Fargo D.C."/>
            <person name="Farman M.L."/>
            <person name="Gathman A.C."/>
            <person name="Goldberg J."/>
            <person name="Guigo R."/>
            <person name="Hoegger P.J."/>
            <person name="Hooker J.B."/>
            <person name="Huggins A."/>
            <person name="James T.Y."/>
            <person name="Kamada T."/>
            <person name="Kilaru S."/>
            <person name="Kodira C."/>
            <person name="Kues U."/>
            <person name="Kupfer D."/>
            <person name="Kwan H.S."/>
            <person name="Lomsadze A."/>
            <person name="Li W."/>
            <person name="Lilly W.W."/>
            <person name="Ma L.J."/>
            <person name="Mackey A.J."/>
            <person name="Manning G."/>
            <person name="Martin F."/>
            <person name="Muraguchi H."/>
            <person name="Natvig D.O."/>
            <person name="Palmerini H."/>
            <person name="Ramesh M.A."/>
            <person name="Rehmeyer C.J."/>
            <person name="Roe B.A."/>
            <person name="Shenoy N."/>
            <person name="Stanke M."/>
            <person name="Ter-Hovhannisyan V."/>
            <person name="Tunlid A."/>
            <person name="Velagapudi R."/>
            <person name="Vision T.J."/>
            <person name="Zeng Q."/>
            <person name="Zolan M.E."/>
            <person name="Pukkila P.J."/>
        </authorList>
    </citation>
    <scope>NUCLEOTIDE SEQUENCE [LARGE SCALE GENOMIC DNA]</scope>
    <source>
        <strain evidence="3">Okayama-7 / 130 / ATCC MYA-4618 / FGSC 9003</strain>
    </source>
</reference>
<dbReference type="EMBL" id="AACS02000001">
    <property type="protein sequence ID" value="EAU92311.1"/>
    <property type="molecule type" value="Genomic_DNA"/>
</dbReference>
<organism evidence="2 3">
    <name type="scientific">Coprinopsis cinerea (strain Okayama-7 / 130 / ATCC MYA-4618 / FGSC 9003)</name>
    <name type="common">Inky cap fungus</name>
    <name type="synonym">Hormographiella aspergillata</name>
    <dbReference type="NCBI Taxonomy" id="240176"/>
    <lineage>
        <taxon>Eukaryota</taxon>
        <taxon>Fungi</taxon>
        <taxon>Dikarya</taxon>
        <taxon>Basidiomycota</taxon>
        <taxon>Agaricomycotina</taxon>
        <taxon>Agaricomycetes</taxon>
        <taxon>Agaricomycetidae</taxon>
        <taxon>Agaricales</taxon>
        <taxon>Agaricineae</taxon>
        <taxon>Psathyrellaceae</taxon>
        <taxon>Coprinopsis</taxon>
    </lineage>
</organism>
<keyword evidence="3" id="KW-1185">Reference proteome</keyword>
<dbReference type="AlphaFoldDB" id="A8N3A6"/>
<dbReference type="Gene3D" id="3.80.10.10">
    <property type="entry name" value="Ribonuclease Inhibitor"/>
    <property type="match status" value="1"/>
</dbReference>
<dbReference type="VEuPathDB" id="FungiDB:CC1G_00530"/>
<dbReference type="GeneID" id="6005779"/>
<dbReference type="Proteomes" id="UP000001861">
    <property type="component" value="Unassembled WGS sequence"/>
</dbReference>
<dbReference type="InParanoid" id="A8N3A6"/>
<sequence length="366" mass="41583">MPPKKKQKTGKPPPTQPPLPSHDLPVLPLSKWGRKESPQNANAGFCRLPDELISEVLSYYPEVGPLTSAVDGTARYQAREPILPVSYLVRPDTLRALSQTCVAYRRLFLPILWERLEVCVEARGKEQFFRHAGESLTRKCNGLLENPDLLDMVRYVNVILTRYKSDMVLPTFTKCLKAMPNVHTIHVLHAHTQMTSHIKAGFEGVSLPTIRTLIIPGYCHELLKTCPEVRSVQCIRDDGSKLITVIKRDCPKVEEVRGFGLDASLTKRLVKAAPNLRTVEVYYNRDSSDIDGMITELKKLKHLTTIDIFYHSSIDNFDASKSKIVQQLKPVLSQSPSKEKKYLRLCQRECLREGGHVKYRNVELED</sequence>
<gene>
    <name evidence="2" type="ORF">CC1G_00530</name>
</gene>
<dbReference type="OMA" id="WQNLEAC"/>
<evidence type="ECO:0000313" key="2">
    <source>
        <dbReference type="EMBL" id="EAU92311.1"/>
    </source>
</evidence>
<evidence type="ECO:0000313" key="3">
    <source>
        <dbReference type="Proteomes" id="UP000001861"/>
    </source>
</evidence>
<dbReference type="RefSeq" id="XP_001829351.1">
    <property type="nucleotide sequence ID" value="XM_001829299.1"/>
</dbReference>
<accession>A8N3A6</accession>
<comment type="caution">
    <text evidence="2">The sequence shown here is derived from an EMBL/GenBank/DDBJ whole genome shotgun (WGS) entry which is preliminary data.</text>
</comment>
<evidence type="ECO:0008006" key="4">
    <source>
        <dbReference type="Google" id="ProtNLM"/>
    </source>
</evidence>
<protein>
    <recommendedName>
        <fullName evidence="4">F-box domain-containing protein</fullName>
    </recommendedName>
</protein>
<dbReference type="OrthoDB" id="3251070at2759"/>
<dbReference type="eggNOG" id="ENOG502SSTM">
    <property type="taxonomic scope" value="Eukaryota"/>
</dbReference>
<evidence type="ECO:0000256" key="1">
    <source>
        <dbReference type="SAM" id="MobiDB-lite"/>
    </source>
</evidence>
<feature type="compositionally biased region" description="Pro residues" evidence="1">
    <location>
        <begin position="11"/>
        <end position="20"/>
    </location>
</feature>
<dbReference type="KEGG" id="cci:CC1G_00530"/>